<dbReference type="Gene3D" id="1.20.1250.20">
    <property type="entry name" value="MFS general substrate transporter like domains"/>
    <property type="match status" value="2"/>
</dbReference>
<keyword evidence="4" id="KW-1133">Transmembrane helix</keyword>
<evidence type="ECO:0000256" key="2">
    <source>
        <dbReference type="ARBA" id="ARBA00022448"/>
    </source>
</evidence>
<accession>A0A857LM29</accession>
<sequence>MPGGRSAQAGSGAGDGGAVTPTAGLSQGRLTFGMCVGVTAVAFESIAVTTAMPKAAGDLGHLAWYGWVFSTFQVGLLFASVVAGRMCDRLGPVRPLSLGMAIFAVGLIVAGSASDMVMLIVGRLIQGVGGGALNVALYVLIARVISEPDRPRVFSWVSTAWVLPSLAGPPVAAYLTDQLSWRWVFFSVLILVAVWVVLTVPNLVTVRRAGLDGGHPGSGAVPIWAAVLVAAAVPAIGVAGQRLDLWAPVIGVLVVILFVIALPRVLPAGFFGRGVDRPASAIRAVVATRGLFAGAFFSTEVFLPLSLVEGRDMRLLWAGTLLTVGSLGWTAGSWAQSRLGTRMRRDRIIVAGSCSITFGVAGAAITAYLPATWIGVVVAVWVVAGFGMGLATASTSVAIMRLSSDDAQGRNASSLSVAEALCNAILVAIAGSIFAALHTTADASITFGAVMTLAVVAAATGIAAATRIGPVYDTDSQDSLGR</sequence>
<organism evidence="6">
    <name type="scientific">Gordonia amarae</name>
    <dbReference type="NCBI Taxonomy" id="36821"/>
    <lineage>
        <taxon>Bacteria</taxon>
        <taxon>Bacillati</taxon>
        <taxon>Actinomycetota</taxon>
        <taxon>Actinomycetes</taxon>
        <taxon>Mycobacteriales</taxon>
        <taxon>Gordoniaceae</taxon>
        <taxon>Gordonia</taxon>
    </lineage>
</organism>
<evidence type="ECO:0000313" key="6">
    <source>
        <dbReference type="EMBL" id="QHN39178.1"/>
    </source>
</evidence>
<dbReference type="Pfam" id="PF07690">
    <property type="entry name" value="MFS_1"/>
    <property type="match status" value="1"/>
</dbReference>
<keyword evidence="2" id="KW-0813">Transport</keyword>
<dbReference type="EMBL" id="CP045810">
    <property type="protein sequence ID" value="QHN39178.1"/>
    <property type="molecule type" value="Genomic_DNA"/>
</dbReference>
<dbReference type="GO" id="GO:0022857">
    <property type="term" value="F:transmembrane transporter activity"/>
    <property type="evidence" value="ECO:0007669"/>
    <property type="project" value="InterPro"/>
</dbReference>
<keyword evidence="3" id="KW-0812">Transmembrane</keyword>
<evidence type="ECO:0000256" key="3">
    <source>
        <dbReference type="ARBA" id="ARBA00022692"/>
    </source>
</evidence>
<reference evidence="6" key="1">
    <citation type="journal article" date="2021" name="Nat. Microbiol.">
        <title>Cocultivation of an ultrasmall environmental parasitic bacterium with lytic ability against bacteria associated with wastewater foams.</title>
        <authorList>
            <person name="Batinovic S."/>
            <person name="Rose J.J.A."/>
            <person name="Ratcliffe J."/>
            <person name="Seviour R.J."/>
            <person name="Petrovski S."/>
        </authorList>
    </citation>
    <scope>NUCLEOTIDE SEQUENCE</scope>
    <source>
        <strain evidence="6">CON44</strain>
    </source>
</reference>
<proteinExistence type="predicted"/>
<dbReference type="InterPro" id="IPR011701">
    <property type="entry name" value="MFS"/>
</dbReference>
<dbReference type="GO" id="GO:0005886">
    <property type="term" value="C:plasma membrane"/>
    <property type="evidence" value="ECO:0007669"/>
    <property type="project" value="UniProtKB-SubCell"/>
</dbReference>
<dbReference type="SUPFAM" id="SSF103473">
    <property type="entry name" value="MFS general substrate transporter"/>
    <property type="match status" value="1"/>
</dbReference>
<dbReference type="PROSITE" id="PS50850">
    <property type="entry name" value="MFS"/>
    <property type="match status" value="1"/>
</dbReference>
<dbReference type="PANTHER" id="PTHR23501">
    <property type="entry name" value="MAJOR FACILITATOR SUPERFAMILY"/>
    <property type="match status" value="1"/>
</dbReference>
<evidence type="ECO:0000256" key="4">
    <source>
        <dbReference type="ARBA" id="ARBA00022989"/>
    </source>
</evidence>
<evidence type="ECO:0000256" key="1">
    <source>
        <dbReference type="ARBA" id="ARBA00004651"/>
    </source>
</evidence>
<dbReference type="InterPro" id="IPR020846">
    <property type="entry name" value="MFS_dom"/>
</dbReference>
<name>A0A857LM29_9ACTN</name>
<comment type="subcellular location">
    <subcellularLocation>
        <location evidence="1">Cell membrane</location>
        <topology evidence="1">Multi-pass membrane protein</topology>
    </subcellularLocation>
</comment>
<protein>
    <submittedName>
        <fullName evidence="6">MFS transporter</fullName>
    </submittedName>
</protein>
<keyword evidence="5" id="KW-0472">Membrane</keyword>
<gene>
    <name evidence="6" type="ORF">GII30_08345</name>
</gene>
<evidence type="ECO:0000256" key="5">
    <source>
        <dbReference type="ARBA" id="ARBA00023136"/>
    </source>
</evidence>
<dbReference type="PANTHER" id="PTHR23501:SF154">
    <property type="entry name" value="MULTIDRUG-EFFLUX TRANSPORTER RV1634-RELATED"/>
    <property type="match status" value="1"/>
</dbReference>
<dbReference type="InterPro" id="IPR036259">
    <property type="entry name" value="MFS_trans_sf"/>
</dbReference>
<dbReference type="AlphaFoldDB" id="A0A857LM29"/>